<reference evidence="5 6" key="1">
    <citation type="submission" date="2021-07" db="EMBL/GenBank/DDBJ databases">
        <title>A novel Jannaschia species isolated from marine dinoflagellate Ceratoperidinium margalefii.</title>
        <authorList>
            <person name="Jiang Y."/>
            <person name="Li Z."/>
        </authorList>
    </citation>
    <scope>NUCLEOTIDE SEQUENCE [LARGE SCALE GENOMIC DNA]</scope>
    <source>
        <strain evidence="5 6">J12C1-MA-4</strain>
    </source>
</reference>
<evidence type="ECO:0000313" key="5">
    <source>
        <dbReference type="EMBL" id="QXT41366.1"/>
    </source>
</evidence>
<dbReference type="PANTHER" id="PTHR13789">
    <property type="entry name" value="MONOOXYGENASE"/>
    <property type="match status" value="1"/>
</dbReference>
<keyword evidence="6" id="KW-1185">Reference proteome</keyword>
<evidence type="ECO:0000259" key="4">
    <source>
        <dbReference type="Pfam" id="PF01494"/>
    </source>
</evidence>
<gene>
    <name evidence="5" type="ORF">KYE46_05425</name>
</gene>
<dbReference type="InterPro" id="IPR050493">
    <property type="entry name" value="FAD-dep_Monooxygenase_BioMet"/>
</dbReference>
<evidence type="ECO:0000256" key="3">
    <source>
        <dbReference type="SAM" id="SignalP"/>
    </source>
</evidence>
<accession>A0A8F6TYR2</accession>
<sequence length="396" mass="42732">MKMKIAIAGAGIGGLSAASLLAGDGHVVQVFDQFEAPRPVGSGLVIQPVGMEVLQACGAAEEALTRGTPILHMHGDEARSRKVVLSVSYGATPQRQGLGIHRAALFTALFEAAERAGARITPSSPVTGRHGQHLLIGGRRTGPFDLIVDALGARSPLSPLKARALPYGAVWATVPWPEGAAFPRDHLTQRYRKADRMLGILPIGTRRDAPETRLAAVFYSLPVADIEQHFARPFAQWRAEAAQLWPEFESYLPAAFSHADFTPAHYTHGTLRRPYGEGLVHIGDAAHRASPQLGQGANMALLDAHALHLALRGAQGRTEEALRHYALARRAHVRLYQAFSAAFTPQYQSDSAALPMLRDHVLAPLSRTWPLPRVLTRLVCGDLVPPMAALTPRSRG</sequence>
<keyword evidence="3" id="KW-0732">Signal</keyword>
<dbReference type="Proteomes" id="UP000825009">
    <property type="component" value="Chromosome"/>
</dbReference>
<dbReference type="KEGG" id="gce:KYE46_05425"/>
<feature type="domain" description="FAD-binding" evidence="4">
    <location>
        <begin position="3"/>
        <end position="126"/>
    </location>
</feature>
<evidence type="ECO:0000256" key="2">
    <source>
        <dbReference type="ARBA" id="ARBA00023033"/>
    </source>
</evidence>
<feature type="signal peptide" evidence="3">
    <location>
        <begin position="1"/>
        <end position="22"/>
    </location>
</feature>
<feature type="chain" id="PRO_5034882586" evidence="3">
    <location>
        <begin position="23"/>
        <end position="396"/>
    </location>
</feature>
<evidence type="ECO:0000256" key="1">
    <source>
        <dbReference type="ARBA" id="ARBA00023002"/>
    </source>
</evidence>
<proteinExistence type="predicted"/>
<dbReference type="InterPro" id="IPR002938">
    <property type="entry name" value="FAD-bd"/>
</dbReference>
<keyword evidence="1" id="KW-0560">Oxidoreductase</keyword>
<dbReference type="GO" id="GO:0071949">
    <property type="term" value="F:FAD binding"/>
    <property type="evidence" value="ECO:0007669"/>
    <property type="project" value="InterPro"/>
</dbReference>
<dbReference type="AlphaFoldDB" id="A0A8F6TYR2"/>
<dbReference type="PANTHER" id="PTHR13789:SF309">
    <property type="entry name" value="PUTATIVE (AFU_ORTHOLOGUE AFUA_6G14510)-RELATED"/>
    <property type="match status" value="1"/>
</dbReference>
<dbReference type="GO" id="GO:0004497">
    <property type="term" value="F:monooxygenase activity"/>
    <property type="evidence" value="ECO:0007669"/>
    <property type="project" value="UniProtKB-KW"/>
</dbReference>
<organism evidence="5 6">
    <name type="scientific">Gymnodinialimonas ceratoperidinii</name>
    <dbReference type="NCBI Taxonomy" id="2856823"/>
    <lineage>
        <taxon>Bacteria</taxon>
        <taxon>Pseudomonadati</taxon>
        <taxon>Pseudomonadota</taxon>
        <taxon>Alphaproteobacteria</taxon>
        <taxon>Rhodobacterales</taxon>
        <taxon>Paracoccaceae</taxon>
        <taxon>Gymnodinialimonas</taxon>
    </lineage>
</organism>
<dbReference type="Pfam" id="PF01494">
    <property type="entry name" value="FAD_binding_3"/>
    <property type="match status" value="2"/>
</dbReference>
<feature type="domain" description="FAD-binding" evidence="4">
    <location>
        <begin position="259"/>
        <end position="334"/>
    </location>
</feature>
<protein>
    <submittedName>
        <fullName evidence="5">FAD-dependent monooxygenase</fullName>
    </submittedName>
</protein>
<dbReference type="EMBL" id="CP079194">
    <property type="protein sequence ID" value="QXT41366.1"/>
    <property type="molecule type" value="Genomic_DNA"/>
</dbReference>
<evidence type="ECO:0000313" key="6">
    <source>
        <dbReference type="Proteomes" id="UP000825009"/>
    </source>
</evidence>
<name>A0A8F6TYR2_9RHOB</name>
<keyword evidence="2 5" id="KW-0503">Monooxygenase</keyword>